<sequence>MNGSIDFQSGLHRRYPSTCTGMHRDALGDVPPARLSPLQGCRRSATRHGHP</sequence>
<gene>
    <name evidence="2" type="ORF">D779_1511</name>
</gene>
<dbReference type="STRING" id="1249627.D779_1511"/>
<name>W9V6M1_9GAMM</name>
<dbReference type="EMBL" id="AONC01000028">
    <property type="protein sequence ID" value="EXJ15213.1"/>
    <property type="molecule type" value="Genomic_DNA"/>
</dbReference>
<evidence type="ECO:0000313" key="3">
    <source>
        <dbReference type="Proteomes" id="UP000019460"/>
    </source>
</evidence>
<feature type="region of interest" description="Disordered" evidence="1">
    <location>
        <begin position="1"/>
        <end position="51"/>
    </location>
</feature>
<protein>
    <submittedName>
        <fullName evidence="2">Uncharacterized protein</fullName>
    </submittedName>
</protein>
<accession>W9V6M1</accession>
<organism evidence="2 3">
    <name type="scientific">Imhoffiella purpurea</name>
    <dbReference type="NCBI Taxonomy" id="1249627"/>
    <lineage>
        <taxon>Bacteria</taxon>
        <taxon>Pseudomonadati</taxon>
        <taxon>Pseudomonadota</taxon>
        <taxon>Gammaproteobacteria</taxon>
        <taxon>Chromatiales</taxon>
        <taxon>Chromatiaceae</taxon>
        <taxon>Imhoffiella</taxon>
    </lineage>
</organism>
<evidence type="ECO:0000256" key="1">
    <source>
        <dbReference type="SAM" id="MobiDB-lite"/>
    </source>
</evidence>
<evidence type="ECO:0000313" key="2">
    <source>
        <dbReference type="EMBL" id="EXJ15213.1"/>
    </source>
</evidence>
<dbReference type="Proteomes" id="UP000019460">
    <property type="component" value="Unassembled WGS sequence"/>
</dbReference>
<dbReference type="AlphaFoldDB" id="W9V6M1"/>
<proteinExistence type="predicted"/>
<keyword evidence="3" id="KW-1185">Reference proteome</keyword>
<reference evidence="2 3" key="1">
    <citation type="submission" date="2012-11" db="EMBL/GenBank/DDBJ databases">
        <title>Genome assembly of Thiorhodococcus sp. AK35.</title>
        <authorList>
            <person name="Nupur N."/>
            <person name="Khatri I."/>
            <person name="Subramanian S."/>
            <person name="Pinnaka A."/>
        </authorList>
    </citation>
    <scope>NUCLEOTIDE SEQUENCE [LARGE SCALE GENOMIC DNA]</scope>
    <source>
        <strain evidence="2 3">AK35</strain>
    </source>
</reference>
<comment type="caution">
    <text evidence="2">The sequence shown here is derived from an EMBL/GenBank/DDBJ whole genome shotgun (WGS) entry which is preliminary data.</text>
</comment>